<evidence type="ECO:0000313" key="1">
    <source>
        <dbReference type="EMBL" id="JAI00606.1"/>
    </source>
</evidence>
<reference evidence="1" key="1">
    <citation type="submission" date="2014-11" db="EMBL/GenBank/DDBJ databases">
        <authorList>
            <person name="Amaro Gonzalez C."/>
        </authorList>
    </citation>
    <scope>NUCLEOTIDE SEQUENCE</scope>
</reference>
<organism evidence="1">
    <name type="scientific">Anguilla anguilla</name>
    <name type="common">European freshwater eel</name>
    <name type="synonym">Muraena anguilla</name>
    <dbReference type="NCBI Taxonomy" id="7936"/>
    <lineage>
        <taxon>Eukaryota</taxon>
        <taxon>Metazoa</taxon>
        <taxon>Chordata</taxon>
        <taxon>Craniata</taxon>
        <taxon>Vertebrata</taxon>
        <taxon>Euteleostomi</taxon>
        <taxon>Actinopterygii</taxon>
        <taxon>Neopterygii</taxon>
        <taxon>Teleostei</taxon>
        <taxon>Anguilliformes</taxon>
        <taxon>Anguillidae</taxon>
        <taxon>Anguilla</taxon>
    </lineage>
</organism>
<reference evidence="1" key="2">
    <citation type="journal article" date="2015" name="Fish Shellfish Immunol.">
        <title>Early steps in the European eel (Anguilla anguilla)-Vibrio vulnificus interaction in the gills: Role of the RtxA13 toxin.</title>
        <authorList>
            <person name="Callol A."/>
            <person name="Pajuelo D."/>
            <person name="Ebbesson L."/>
            <person name="Teles M."/>
            <person name="MacKenzie S."/>
            <person name="Amaro C."/>
        </authorList>
    </citation>
    <scope>NUCLEOTIDE SEQUENCE</scope>
</reference>
<proteinExistence type="predicted"/>
<protein>
    <submittedName>
        <fullName evidence="1">Uncharacterized protein</fullName>
    </submittedName>
</protein>
<accession>A0A0E9XFH5</accession>
<dbReference type="EMBL" id="GBXM01007972">
    <property type="protein sequence ID" value="JAI00606.1"/>
    <property type="molecule type" value="Transcribed_RNA"/>
</dbReference>
<sequence length="14" mass="1650">MGLVLFQRIMLCLL</sequence>
<name>A0A0E9XFH5_ANGAN</name>